<evidence type="ECO:0000256" key="2">
    <source>
        <dbReference type="ARBA" id="ARBA00004123"/>
    </source>
</evidence>
<dbReference type="EMBL" id="ASPP01000849">
    <property type="protein sequence ID" value="ETO36252.1"/>
    <property type="molecule type" value="Genomic_DNA"/>
</dbReference>
<reference evidence="12 13" key="1">
    <citation type="journal article" date="2013" name="Curr. Biol.">
        <title>The Genome of the Foraminiferan Reticulomyxa filosa.</title>
        <authorList>
            <person name="Glockner G."/>
            <person name="Hulsmann N."/>
            <person name="Schleicher M."/>
            <person name="Noegel A.A."/>
            <person name="Eichinger L."/>
            <person name="Gallinger C."/>
            <person name="Pawlowski J."/>
            <person name="Sierra R."/>
            <person name="Euteneuer U."/>
            <person name="Pillet L."/>
            <person name="Moustafa A."/>
            <person name="Platzer M."/>
            <person name="Groth M."/>
            <person name="Szafranski K."/>
            <person name="Schliwa M."/>
        </authorList>
    </citation>
    <scope>NUCLEOTIDE SEQUENCE [LARGE SCALE GENOMIC DNA]</scope>
</reference>
<evidence type="ECO:0000256" key="5">
    <source>
        <dbReference type="ARBA" id="ARBA00022786"/>
    </source>
</evidence>
<comment type="caution">
    <text evidence="12">The sequence shown here is derived from an EMBL/GenBank/DDBJ whole genome shotgun (WGS) entry which is preliminary data.</text>
</comment>
<evidence type="ECO:0000313" key="13">
    <source>
        <dbReference type="Proteomes" id="UP000023152"/>
    </source>
</evidence>
<evidence type="ECO:0000256" key="1">
    <source>
        <dbReference type="ARBA" id="ARBA00000707"/>
    </source>
</evidence>
<evidence type="ECO:0000313" key="12">
    <source>
        <dbReference type="EMBL" id="ETO36252.1"/>
    </source>
</evidence>
<evidence type="ECO:0000256" key="6">
    <source>
        <dbReference type="ARBA" id="ARBA00022801"/>
    </source>
</evidence>
<keyword evidence="5" id="KW-0833">Ubl conjugation pathway</keyword>
<evidence type="ECO:0000259" key="11">
    <source>
        <dbReference type="SMART" id="SM01246"/>
    </source>
</evidence>
<dbReference type="GO" id="GO:0016579">
    <property type="term" value="P:protein deubiquitination"/>
    <property type="evidence" value="ECO:0007669"/>
    <property type="project" value="InterPro"/>
</dbReference>
<dbReference type="PANTHER" id="PTHR14159">
    <property type="entry name" value="ATAXIN-3-RELATED"/>
    <property type="match status" value="1"/>
</dbReference>
<dbReference type="GO" id="GO:0005634">
    <property type="term" value="C:nucleus"/>
    <property type="evidence" value="ECO:0007669"/>
    <property type="project" value="UniProtKB-SubCell"/>
</dbReference>
<evidence type="ECO:0000256" key="4">
    <source>
        <dbReference type="ARBA" id="ARBA00022670"/>
    </source>
</evidence>
<comment type="catalytic activity">
    <reaction evidence="1">
        <text>Thiol-dependent hydrolysis of ester, thioester, amide, peptide and isopeptide bonds formed by the C-terminal Gly of ubiquitin (a 76-residue protein attached to proteins as an intracellular targeting signal).</text>
        <dbReference type="EC" id="3.4.19.12"/>
    </reaction>
</comment>
<keyword evidence="8" id="KW-0805">Transcription regulation</keyword>
<comment type="subcellular location">
    <subcellularLocation>
        <location evidence="2">Nucleus</location>
    </subcellularLocation>
</comment>
<evidence type="ECO:0000256" key="9">
    <source>
        <dbReference type="ARBA" id="ARBA00023163"/>
    </source>
</evidence>
<name>X6PEZ7_RETFI</name>
<dbReference type="PANTHER" id="PTHR14159:SF0">
    <property type="entry name" value="ATAXIN-3-RELATED"/>
    <property type="match status" value="1"/>
</dbReference>
<dbReference type="Gene3D" id="3.90.70.40">
    <property type="match status" value="1"/>
</dbReference>
<dbReference type="Proteomes" id="UP000023152">
    <property type="component" value="Unassembled WGS sequence"/>
</dbReference>
<keyword evidence="6" id="KW-0378">Hydrolase</keyword>
<dbReference type="InterPro" id="IPR006155">
    <property type="entry name" value="Josephin"/>
</dbReference>
<protein>
    <recommendedName>
        <fullName evidence="3">ubiquitinyl hydrolase 1</fullName>
        <ecNumber evidence="3">3.4.19.12</ecNumber>
    </recommendedName>
</protein>
<feature type="domain" description="Josephin" evidence="11">
    <location>
        <begin position="14"/>
        <end position="182"/>
    </location>
</feature>
<evidence type="ECO:0000256" key="3">
    <source>
        <dbReference type="ARBA" id="ARBA00012759"/>
    </source>
</evidence>
<dbReference type="GO" id="GO:0004843">
    <property type="term" value="F:cysteine-type deubiquitinase activity"/>
    <property type="evidence" value="ECO:0007669"/>
    <property type="project" value="UniProtKB-EC"/>
</dbReference>
<evidence type="ECO:0000256" key="8">
    <source>
        <dbReference type="ARBA" id="ARBA00023015"/>
    </source>
</evidence>
<keyword evidence="9" id="KW-0804">Transcription</keyword>
<dbReference type="EC" id="3.4.19.12" evidence="3"/>
<keyword evidence="4" id="KW-0645">Protease</keyword>
<sequence>MAAQNEIVWIYHERQESALCARHCLNNLLQGTFVSEFDLAKIGHWEKCLLFCFQQNVSNSKTEMYKTKMHVAQELDKEEHDLVAQGGDDEMIKWMKAALRHFGMTQSKKKKKENNESQNVGLDGNFSVQVIRRALANLHLELLDLGSEEATEAAVLFATESILKKKKKALCTYAYFFFEEHI</sequence>
<evidence type="ECO:0000256" key="7">
    <source>
        <dbReference type="ARBA" id="ARBA00022807"/>
    </source>
</evidence>
<proteinExistence type="predicted"/>
<dbReference type="GO" id="GO:0006508">
    <property type="term" value="P:proteolysis"/>
    <property type="evidence" value="ECO:0007669"/>
    <property type="project" value="UniProtKB-KW"/>
</dbReference>
<dbReference type="SMART" id="SM01246">
    <property type="entry name" value="Josephin"/>
    <property type="match status" value="1"/>
</dbReference>
<dbReference type="OrthoDB" id="10063692at2759"/>
<gene>
    <name evidence="12" type="ORF">RFI_00810</name>
</gene>
<keyword evidence="7" id="KW-0788">Thiol protease</keyword>
<keyword evidence="13" id="KW-1185">Reference proteome</keyword>
<dbReference type="Pfam" id="PF02099">
    <property type="entry name" value="Josephin"/>
    <property type="match status" value="1"/>
</dbReference>
<dbReference type="InterPro" id="IPR033865">
    <property type="entry name" value="Ataxin-3"/>
</dbReference>
<keyword evidence="10" id="KW-0539">Nucleus</keyword>
<organism evidence="12 13">
    <name type="scientific">Reticulomyxa filosa</name>
    <dbReference type="NCBI Taxonomy" id="46433"/>
    <lineage>
        <taxon>Eukaryota</taxon>
        <taxon>Sar</taxon>
        <taxon>Rhizaria</taxon>
        <taxon>Retaria</taxon>
        <taxon>Foraminifera</taxon>
        <taxon>Monothalamids</taxon>
        <taxon>Reticulomyxidae</taxon>
        <taxon>Reticulomyxa</taxon>
    </lineage>
</organism>
<dbReference type="AlphaFoldDB" id="X6PEZ7"/>
<evidence type="ECO:0000256" key="10">
    <source>
        <dbReference type="ARBA" id="ARBA00023242"/>
    </source>
</evidence>
<accession>X6PEZ7</accession>